<organism evidence="1">
    <name type="scientific">Lygus hesperus</name>
    <name type="common">Western plant bug</name>
    <dbReference type="NCBI Taxonomy" id="30085"/>
    <lineage>
        <taxon>Eukaryota</taxon>
        <taxon>Metazoa</taxon>
        <taxon>Ecdysozoa</taxon>
        <taxon>Arthropoda</taxon>
        <taxon>Hexapoda</taxon>
        <taxon>Insecta</taxon>
        <taxon>Pterygota</taxon>
        <taxon>Neoptera</taxon>
        <taxon>Paraneoptera</taxon>
        <taxon>Hemiptera</taxon>
        <taxon>Heteroptera</taxon>
        <taxon>Panheteroptera</taxon>
        <taxon>Cimicomorpha</taxon>
        <taxon>Miridae</taxon>
        <taxon>Mirini</taxon>
        <taxon>Lygus</taxon>
    </lineage>
</organism>
<dbReference type="PANTHER" id="PTHR47027">
    <property type="entry name" value="REVERSE TRANSCRIPTASE DOMAIN-CONTAINING PROTEIN"/>
    <property type="match status" value="1"/>
</dbReference>
<dbReference type="EMBL" id="GDHC01002723">
    <property type="protein sequence ID" value="JAQ15906.1"/>
    <property type="molecule type" value="Transcribed_RNA"/>
</dbReference>
<sequence>MARTAPALSGAVEEFERAALKRGLKINEEKTMNMKTSRRSTACKPSFNMLNYAFPVCKEFKYLGTIVTKDNYVTSEIKGRMAAGNRCFWAVQREMRFRCLSRLAKLVIYRTIIRPVVTYGSETWVLTAANERLLNCWERKVLRKIFGAICENGTWRIRTNAELRRLYGEPDIVAFIKRGRCRWLGHVERMPAERYPKKALNGAPGGRRLRGRPRRRWLEDVEDDLTALGVRRWRLLAQDRKEWSSIAERALVLVGP</sequence>
<protein>
    <submittedName>
        <fullName evidence="1">Uncharacterized transposon-derived protein F52C9.6</fullName>
    </submittedName>
</protein>
<proteinExistence type="predicted"/>
<name>A0A146MAV6_LYGHE</name>
<evidence type="ECO:0000313" key="1">
    <source>
        <dbReference type="EMBL" id="JAQ15906.1"/>
    </source>
</evidence>
<gene>
    <name evidence="1" type="primary">F52C9.6_12</name>
    <name evidence="1" type="ORF">g.36968</name>
</gene>
<accession>A0A146MAV6</accession>
<dbReference type="AlphaFoldDB" id="A0A146MAV6"/>
<reference evidence="1" key="1">
    <citation type="journal article" date="2016" name="Gigascience">
        <title>De novo construction of an expanded transcriptome assembly for the western tarnished plant bug, Lygus hesperus.</title>
        <authorList>
            <person name="Tassone E.E."/>
            <person name="Geib S.M."/>
            <person name="Hall B."/>
            <person name="Fabrick J.A."/>
            <person name="Brent C.S."/>
            <person name="Hull J.J."/>
        </authorList>
    </citation>
    <scope>NUCLEOTIDE SEQUENCE</scope>
</reference>
<dbReference type="PANTHER" id="PTHR47027:SF29">
    <property type="entry name" value="C2H2-TYPE DOMAIN-CONTAINING PROTEIN"/>
    <property type="match status" value="1"/>
</dbReference>